<dbReference type="GO" id="GO:0008902">
    <property type="term" value="F:hydroxymethylpyrimidine kinase activity"/>
    <property type="evidence" value="ECO:0007669"/>
    <property type="project" value="UniProtKB-EC"/>
</dbReference>
<dbReference type="GO" id="GO:0009228">
    <property type="term" value="P:thiamine biosynthetic process"/>
    <property type="evidence" value="ECO:0007669"/>
    <property type="project" value="InterPro"/>
</dbReference>
<dbReference type="GO" id="GO:0009229">
    <property type="term" value="P:thiamine diphosphate biosynthetic process"/>
    <property type="evidence" value="ECO:0007669"/>
    <property type="project" value="UniProtKB-UniPathway"/>
</dbReference>
<dbReference type="GO" id="GO:0008972">
    <property type="term" value="F:phosphomethylpyrimidine kinase activity"/>
    <property type="evidence" value="ECO:0007669"/>
    <property type="project" value="InterPro"/>
</dbReference>
<keyword evidence="4" id="KW-0808">Transferase</keyword>
<evidence type="ECO:0000259" key="3">
    <source>
        <dbReference type="Pfam" id="PF08543"/>
    </source>
</evidence>
<dbReference type="EMBL" id="AP019755">
    <property type="protein sequence ID" value="BBL35265.1"/>
    <property type="molecule type" value="Genomic_DNA"/>
</dbReference>
<dbReference type="UniPathway" id="UPA00060">
    <property type="reaction ID" value="UER00138"/>
</dbReference>
<reference evidence="4 5" key="1">
    <citation type="submission" date="2019-06" db="EMBL/GenBank/DDBJ databases">
        <title>Nitrosomonas stercoris KYUHI-S whole genome shotgun sequence.</title>
        <authorList>
            <person name="Nakagawa T."/>
            <person name="Tsuchiya Y."/>
            <person name="Takahashi R."/>
        </authorList>
    </citation>
    <scope>NUCLEOTIDE SEQUENCE [LARGE SCALE GENOMIC DNA]</scope>
    <source>
        <strain evidence="4 5">KYUHI-S</strain>
    </source>
</reference>
<dbReference type="InterPro" id="IPR013749">
    <property type="entry name" value="PM/HMP-P_kinase-1"/>
</dbReference>
<dbReference type="AlphaFoldDB" id="A0A4Y1YSF4"/>
<evidence type="ECO:0000256" key="1">
    <source>
        <dbReference type="ARBA" id="ARBA00004948"/>
    </source>
</evidence>
<evidence type="ECO:0000256" key="2">
    <source>
        <dbReference type="ARBA" id="ARBA00012135"/>
    </source>
</evidence>
<dbReference type="PANTHER" id="PTHR20858:SF17">
    <property type="entry name" value="HYDROXYMETHYLPYRIMIDINE_PHOSPHOMETHYLPYRIMIDINE KINASE THI20-RELATED"/>
    <property type="match status" value="1"/>
</dbReference>
<dbReference type="EC" id="2.7.1.49" evidence="2"/>
<gene>
    <name evidence="4" type="ORF">Nstercoris_01527</name>
</gene>
<dbReference type="Proteomes" id="UP000316473">
    <property type="component" value="Chromosome"/>
</dbReference>
<accession>A0A4Y1YSF4</accession>
<dbReference type="PANTHER" id="PTHR20858">
    <property type="entry name" value="PHOSPHOMETHYLPYRIMIDINE KINASE"/>
    <property type="match status" value="1"/>
</dbReference>
<dbReference type="KEGG" id="nst:Nstercoris_01527"/>
<proteinExistence type="predicted"/>
<protein>
    <recommendedName>
        <fullName evidence="2">hydroxymethylpyrimidine kinase</fullName>
        <ecNumber evidence="2">2.7.1.49</ecNumber>
    </recommendedName>
</protein>
<evidence type="ECO:0000313" key="5">
    <source>
        <dbReference type="Proteomes" id="UP000316473"/>
    </source>
</evidence>
<dbReference type="Gene3D" id="3.40.1190.20">
    <property type="match status" value="1"/>
</dbReference>
<dbReference type="SUPFAM" id="SSF53613">
    <property type="entry name" value="Ribokinase-like"/>
    <property type="match status" value="1"/>
</dbReference>
<feature type="domain" description="Pyridoxamine kinase/Phosphomethylpyrimidine kinase" evidence="3">
    <location>
        <begin position="15"/>
        <end position="258"/>
    </location>
</feature>
<keyword evidence="5" id="KW-1185">Reference proteome</keyword>
<organism evidence="4 5">
    <name type="scientific">Nitrosomonas stercoris</name>
    <dbReference type="NCBI Taxonomy" id="1444684"/>
    <lineage>
        <taxon>Bacteria</taxon>
        <taxon>Pseudomonadati</taxon>
        <taxon>Pseudomonadota</taxon>
        <taxon>Betaproteobacteria</taxon>
        <taxon>Nitrosomonadales</taxon>
        <taxon>Nitrosomonadaceae</taxon>
        <taxon>Nitrosomonas</taxon>
    </lineage>
</organism>
<name>A0A4Y1YSF4_9PROT</name>
<dbReference type="InterPro" id="IPR004399">
    <property type="entry name" value="HMP/HMP-P_kinase_dom"/>
</dbReference>
<dbReference type="GO" id="GO:0005829">
    <property type="term" value="C:cytosol"/>
    <property type="evidence" value="ECO:0007669"/>
    <property type="project" value="TreeGrafter"/>
</dbReference>
<comment type="pathway">
    <text evidence="1">Cofactor biosynthesis; thiamine diphosphate biosynthesis.</text>
</comment>
<evidence type="ECO:0000313" key="4">
    <source>
        <dbReference type="EMBL" id="BBL35265.1"/>
    </source>
</evidence>
<dbReference type="Pfam" id="PF08543">
    <property type="entry name" value="Phos_pyr_kin"/>
    <property type="match status" value="1"/>
</dbReference>
<dbReference type="CDD" id="cd01169">
    <property type="entry name" value="HMPP_kinase"/>
    <property type="match status" value="1"/>
</dbReference>
<sequence length="289" mass="31448">MSLPPPIVLSFAGSDPSGGAGIQADILTLAGMGCHPLTVLTAITVQDTVGVEDILVMDAEWVIDQARAVLQDMPVQAFKIGLLGSVEIVAAITEVISDYPDIPLVVDPVLASGRGDMFADEDVIDAMREMLFPQATIVTPNSIEARRIAFDDDDDELETMDLKRSADRLLQWGCHYVLIKGAHENTPEVVNVLYDVSGIVRSDAWQRLPGPFHGSGCTLASAIAASLAHGLTIMDSVYQAQEFTWHTLKAGFRPGMGQYLPNRFFWAEELHDEEDVTHSKNKATEIESN</sequence>
<dbReference type="InterPro" id="IPR029056">
    <property type="entry name" value="Ribokinase-like"/>
</dbReference>
<keyword evidence="4" id="KW-0418">Kinase</keyword>